<protein>
    <submittedName>
        <fullName evidence="1">ComF family protein</fullName>
    </submittedName>
</protein>
<dbReference type="EMBL" id="SSTG01000031">
    <property type="protein sequence ID" value="THG53807.1"/>
    <property type="molecule type" value="Genomic_DNA"/>
</dbReference>
<sequence length="239" mass="26457">MAETKCMNPGTLAHKILGFVFPDICLACGRRLVDGEKVICLHCQGSLPRINCIPHTDNAVHRHLASTIPIEKAAAMFVYRRGDIFTKPIHTAKYGGRPAVARELGRMFAARLDKQSFFNSIDAITPVPLHWWKHIKRGYNQSEHIARGIADITGIPVHTHLLRASGHGSQTQLSRTRRWENASATYLCKGKPQNGIEHILVVDDVITTGATILACCHALHQAHPQLRISVLSLAMTENT</sequence>
<keyword evidence="2" id="KW-1185">Reference proteome</keyword>
<comment type="caution">
    <text evidence="1">The sequence shown here is derived from an EMBL/GenBank/DDBJ whole genome shotgun (WGS) entry which is preliminary data.</text>
</comment>
<dbReference type="Proteomes" id="UP000305401">
    <property type="component" value="Unassembled WGS sequence"/>
</dbReference>
<evidence type="ECO:0000313" key="1">
    <source>
        <dbReference type="EMBL" id="THG53807.1"/>
    </source>
</evidence>
<evidence type="ECO:0000313" key="2">
    <source>
        <dbReference type="Proteomes" id="UP000305401"/>
    </source>
</evidence>
<organism evidence="1 2">
    <name type="scientific">Muribaculum caecicola</name>
    <dbReference type="NCBI Taxonomy" id="3038144"/>
    <lineage>
        <taxon>Bacteria</taxon>
        <taxon>Pseudomonadati</taxon>
        <taxon>Bacteroidota</taxon>
        <taxon>Bacteroidia</taxon>
        <taxon>Bacteroidales</taxon>
        <taxon>Muribaculaceae</taxon>
        <taxon>Muribaculum</taxon>
    </lineage>
</organism>
<reference evidence="1" key="1">
    <citation type="submission" date="2019-04" db="EMBL/GenBank/DDBJ databases">
        <title>Microbes associate with the intestines of laboratory mice.</title>
        <authorList>
            <person name="Navarre W."/>
            <person name="Wong E."/>
            <person name="Huang K.C."/>
            <person name="Tropini C."/>
            <person name="Ng K."/>
            <person name="Yu B."/>
        </authorList>
    </citation>
    <scope>NUCLEOTIDE SEQUENCE</scope>
    <source>
        <strain evidence="1">NM86_A22</strain>
    </source>
</reference>
<gene>
    <name evidence="1" type="ORF">E5990_04045</name>
</gene>
<name>A0AC61S705_9BACT</name>
<proteinExistence type="predicted"/>
<accession>A0AC61S705</accession>